<reference evidence="14 15" key="1">
    <citation type="submission" date="2016-02" db="EMBL/GenBank/DDBJ databases">
        <title>Genome analysis of coral dinoflagellate symbionts highlights evolutionary adaptations to a symbiotic lifestyle.</title>
        <authorList>
            <person name="Aranda M."/>
            <person name="Li Y."/>
            <person name="Liew Y.J."/>
            <person name="Baumgarten S."/>
            <person name="Simakov O."/>
            <person name="Wilson M."/>
            <person name="Piel J."/>
            <person name="Ashoor H."/>
            <person name="Bougouffa S."/>
            <person name="Bajic V.B."/>
            <person name="Ryu T."/>
            <person name="Ravasi T."/>
            <person name="Bayer T."/>
            <person name="Micklem G."/>
            <person name="Kim H."/>
            <person name="Bhak J."/>
            <person name="Lajeunesse T.C."/>
            <person name="Voolstra C.R."/>
        </authorList>
    </citation>
    <scope>NUCLEOTIDE SEQUENCE [LARGE SCALE GENOMIC DNA]</scope>
    <source>
        <strain evidence="14 15">CCMP2467</strain>
    </source>
</reference>
<evidence type="ECO:0000256" key="4">
    <source>
        <dbReference type="ARBA" id="ARBA00022801"/>
    </source>
</evidence>
<feature type="domain" description="Calpain catalytic" evidence="12">
    <location>
        <begin position="930"/>
        <end position="1194"/>
    </location>
</feature>
<dbReference type="PROSITE" id="PS50203">
    <property type="entry name" value="CALPAIN_CAT"/>
    <property type="match status" value="1"/>
</dbReference>
<dbReference type="InterPro" id="IPR011992">
    <property type="entry name" value="EF-hand-dom_pair"/>
</dbReference>
<feature type="compositionally biased region" description="Polar residues" evidence="10">
    <location>
        <begin position="170"/>
        <end position="180"/>
    </location>
</feature>
<dbReference type="PANTHER" id="PTHR10183:SF379">
    <property type="entry name" value="CALPAIN-5"/>
    <property type="match status" value="1"/>
</dbReference>
<dbReference type="SUPFAM" id="SSF54001">
    <property type="entry name" value="Cysteine proteinases"/>
    <property type="match status" value="1"/>
</dbReference>
<dbReference type="Gene3D" id="1.10.238.10">
    <property type="entry name" value="EF-hand"/>
    <property type="match status" value="1"/>
</dbReference>
<dbReference type="InterPro" id="IPR002048">
    <property type="entry name" value="EF_hand_dom"/>
</dbReference>
<dbReference type="GO" id="GO:0006508">
    <property type="term" value="P:proteolysis"/>
    <property type="evidence" value="ECO:0007669"/>
    <property type="project" value="UniProtKB-KW"/>
</dbReference>
<evidence type="ECO:0000256" key="8">
    <source>
        <dbReference type="PROSITE-ProRule" id="PRU00192"/>
    </source>
</evidence>
<dbReference type="SUPFAM" id="SSF47473">
    <property type="entry name" value="EF-hand"/>
    <property type="match status" value="1"/>
</dbReference>
<dbReference type="PANTHER" id="PTHR10183">
    <property type="entry name" value="CALPAIN"/>
    <property type="match status" value="1"/>
</dbReference>
<evidence type="ECO:0000256" key="5">
    <source>
        <dbReference type="ARBA" id="ARBA00022807"/>
    </source>
</evidence>
<evidence type="ECO:0000256" key="10">
    <source>
        <dbReference type="SAM" id="MobiDB-lite"/>
    </source>
</evidence>
<feature type="active site" evidence="7 9">
    <location>
        <position position="1138"/>
    </location>
</feature>
<dbReference type="SMART" id="SM00230">
    <property type="entry name" value="CysPc"/>
    <property type="match status" value="1"/>
</dbReference>
<keyword evidence="6" id="KW-0106">Calcium</keyword>
<evidence type="ECO:0000259" key="12">
    <source>
        <dbReference type="PROSITE" id="PS50203"/>
    </source>
</evidence>
<dbReference type="GO" id="GO:0004198">
    <property type="term" value="F:calcium-dependent cysteine-type endopeptidase activity"/>
    <property type="evidence" value="ECO:0007669"/>
    <property type="project" value="InterPro"/>
</dbReference>
<dbReference type="PROSITE" id="PS00018">
    <property type="entry name" value="EF_HAND_1"/>
    <property type="match status" value="2"/>
</dbReference>
<evidence type="ECO:0000313" key="15">
    <source>
        <dbReference type="Proteomes" id="UP000186817"/>
    </source>
</evidence>
<feature type="domain" description="EF-hand" evidence="13">
    <location>
        <begin position="611"/>
        <end position="644"/>
    </location>
</feature>
<dbReference type="PRINTS" id="PR00704">
    <property type="entry name" value="CALPAIN"/>
</dbReference>
<dbReference type="InterPro" id="IPR001300">
    <property type="entry name" value="Peptidase_C2_calpain_cat"/>
</dbReference>
<dbReference type="SMART" id="SM00326">
    <property type="entry name" value="SH3"/>
    <property type="match status" value="1"/>
</dbReference>
<keyword evidence="4 9" id="KW-0378">Hydrolase</keyword>
<dbReference type="EMBL" id="LSRX01001236">
    <property type="protein sequence ID" value="OLP81946.1"/>
    <property type="molecule type" value="Genomic_DNA"/>
</dbReference>
<dbReference type="Proteomes" id="UP000186817">
    <property type="component" value="Unassembled WGS sequence"/>
</dbReference>
<evidence type="ECO:0000256" key="9">
    <source>
        <dbReference type="PROSITE-ProRule" id="PRU00239"/>
    </source>
</evidence>
<dbReference type="Pfam" id="PF00648">
    <property type="entry name" value="Peptidase_C2"/>
    <property type="match status" value="1"/>
</dbReference>
<keyword evidence="15" id="KW-1185">Reference proteome</keyword>
<evidence type="ECO:0000313" key="14">
    <source>
        <dbReference type="EMBL" id="OLP81946.1"/>
    </source>
</evidence>
<proteinExistence type="inferred from homology"/>
<keyword evidence="3 9" id="KW-0645">Protease</keyword>
<dbReference type="Gene3D" id="3.90.70.10">
    <property type="entry name" value="Cysteine proteinases"/>
    <property type="match status" value="1"/>
</dbReference>
<feature type="domain" description="EF-hand" evidence="13">
    <location>
        <begin position="575"/>
        <end position="610"/>
    </location>
</feature>
<dbReference type="GO" id="GO:0005509">
    <property type="term" value="F:calcium ion binding"/>
    <property type="evidence" value="ECO:0007669"/>
    <property type="project" value="InterPro"/>
</dbReference>
<feature type="region of interest" description="Disordered" evidence="10">
    <location>
        <begin position="663"/>
        <end position="691"/>
    </location>
</feature>
<dbReference type="Pfam" id="PF13499">
    <property type="entry name" value="EF-hand_7"/>
    <property type="match status" value="1"/>
</dbReference>
<name>A0A1Q9CGD5_SYMMI</name>
<keyword evidence="2 8" id="KW-0728">SH3 domain</keyword>
<accession>A0A1Q9CGD5</accession>
<dbReference type="SUPFAM" id="SSF50044">
    <property type="entry name" value="SH3-domain"/>
    <property type="match status" value="1"/>
</dbReference>
<evidence type="ECO:0000256" key="6">
    <source>
        <dbReference type="ARBA" id="ARBA00022837"/>
    </source>
</evidence>
<dbReference type="InterPro" id="IPR038765">
    <property type="entry name" value="Papain-like_cys_pep_sf"/>
</dbReference>
<dbReference type="PROSITE" id="PS50002">
    <property type="entry name" value="SH3"/>
    <property type="match status" value="1"/>
</dbReference>
<keyword evidence="5 9" id="KW-0788">Thiol protease</keyword>
<dbReference type="InterPro" id="IPR001452">
    <property type="entry name" value="SH3_domain"/>
</dbReference>
<protein>
    <submittedName>
        <fullName evidence="14">Calpain-type cysteine protease DEK1</fullName>
    </submittedName>
</protein>
<dbReference type="InterPro" id="IPR036028">
    <property type="entry name" value="SH3-like_dom_sf"/>
</dbReference>
<dbReference type="SMART" id="SM00054">
    <property type="entry name" value="EFh"/>
    <property type="match status" value="2"/>
</dbReference>
<gene>
    <name evidence="14" type="primary">DEK1</name>
    <name evidence="14" type="ORF">AK812_SmicGene37446</name>
</gene>
<evidence type="ECO:0000256" key="7">
    <source>
        <dbReference type="PIRSR" id="PIRSR622684-1"/>
    </source>
</evidence>
<organism evidence="14 15">
    <name type="scientific">Symbiodinium microadriaticum</name>
    <name type="common">Dinoflagellate</name>
    <name type="synonym">Zooxanthella microadriatica</name>
    <dbReference type="NCBI Taxonomy" id="2951"/>
    <lineage>
        <taxon>Eukaryota</taxon>
        <taxon>Sar</taxon>
        <taxon>Alveolata</taxon>
        <taxon>Dinophyceae</taxon>
        <taxon>Suessiales</taxon>
        <taxon>Symbiodiniaceae</taxon>
        <taxon>Symbiodinium</taxon>
    </lineage>
</organism>
<dbReference type="InterPro" id="IPR022684">
    <property type="entry name" value="Calpain_cysteine_protease"/>
</dbReference>
<dbReference type="CDD" id="cd00051">
    <property type="entry name" value="EFh"/>
    <property type="match status" value="1"/>
</dbReference>
<sequence length="1398" mass="156530">MDRFEGQGDDKLQHRDDLYERESLDNGSQEMNSTACVSVAATDRSHCGGSGGCVESWKNYREKMPSSMRYANFIALHFPPERSRPAGAQPADSTSGLQARCFGDFAAVELTELGQLERKFQQGFTALVSESSLPKIHNSMARAQPRCCRSVLTRFLLRGRRRSTLTTSRNETCPESTHSSARCGASMSKNEGYEDLTEGKLVYWMNADKDVDRNELGKITQVCGDYDEGVLRVEFSTGKFSIDPRWLCAADIQIGVFVQVAGDSDEVIGEVKRVDDGKEVVVEVKGEDQKYKPKKLILCDFQPEMLVFWTKADDDIPKGHLGVVLKGLNDSGRVKVKFPKGSWRFKPSEIVRAPIQPQSYVQWTSHDDDVPIGSLGEVVGDLNDEGKVKVRFAKGTWSFKPEDLFLCEFQRGAIVKSEARSGYLGQVVGLNLEESGFRVHFMNGTFNFKMNDMELYRIQPGNYVHWNKHDSDIPEGSIGQAVRMRRGENRMSILWPKGGWSIKPKQLSLCPVQKGQWVQWEKSDEDIPEGDIGQVTCIRYQDDGEDNGMRVYANFKKGYWSFSPSSLKPLGLGADVIRGLKTTFKKFDKNNDGKLTEEELLAVLGKLGLSEDDCRTLFESLDKDGNGKLTTDEFIEYIFGSSTPGTMKKMLADGFGLGDALGFKSSDGEHDDDESDVQPGSSQVVDGPAKPVTAESIEEIEGIGPETIVSRAEWATAMLAVGVCRQAAIEGFDSCLADLNQEDDPTLEYLGAELGGTGGTVGVEELRAAVGKVKHGTLELLDLSVPSAEVEAEMELAKKTGCDGLLFHLHKQDKPFSEAWSELTSKSAKLSALEYEAMTRIGEENMEAVLKTWSENPPMVSAVASLQRAREHCRREVQEIVESCAGDKYTDSSWNPTAGEEAAKAIIYLDKEKQGTAVEKGDHTLALPEKWVRATDMLHDPKLIVDGQHANDIDQGRLGDCYLLGGTSAIVATRRSFVRTVFPAYDIQVGVYGVLFNMEGHYTYVIVDDYLAADGSGRPKWARPMDQELWVCILEKAYCKLYKCVETCWGGHSPDAIHSFLSGVHGRYTIKAARMKEPSTYFETLKAAYEAGEVLTCDFWPPSKGKYEGENLGLVSNHSYGILEVKEAHGHQMLCLRNPHGKGEWKGPWSDGSEEWTEELREAFGVVNRDQGLFWMAVEDFLQFADDVYFNRSFGPAWKTASVYGHADKEIPRARAKRNHQARDKQELSYKKGDEIESEDARGYWMKGKHLKSGEVGKFQRKHVDFQCKVVYKFVFSVQDVEEGSPIFLALMREDHKQYREYKTWGDKELSEIIKDCPTCFFYVQSWAGKSLRSREENERLSWISVEVKECPCTLWLTCPGGHGETWTLRGFVPHGSCSIVKQNCTYADFLDETEHFF</sequence>
<evidence type="ECO:0000259" key="13">
    <source>
        <dbReference type="PROSITE" id="PS50222"/>
    </source>
</evidence>
<comment type="similarity">
    <text evidence="1">Belongs to the peptidase C2 family.</text>
</comment>
<feature type="domain" description="SH3" evidence="11">
    <location>
        <begin position="1209"/>
        <end position="1269"/>
    </location>
</feature>
<evidence type="ECO:0000256" key="1">
    <source>
        <dbReference type="ARBA" id="ARBA00007623"/>
    </source>
</evidence>
<comment type="caution">
    <text evidence="14">The sequence shown here is derived from an EMBL/GenBank/DDBJ whole genome shotgun (WGS) entry which is preliminary data.</text>
</comment>
<feature type="active site" evidence="7 9">
    <location>
        <position position="961"/>
    </location>
</feature>
<dbReference type="OrthoDB" id="424753at2759"/>
<evidence type="ECO:0000256" key="3">
    <source>
        <dbReference type="ARBA" id="ARBA00022670"/>
    </source>
</evidence>
<feature type="active site" evidence="7 9">
    <location>
        <position position="1118"/>
    </location>
</feature>
<evidence type="ECO:0000256" key="2">
    <source>
        <dbReference type="ARBA" id="ARBA00022443"/>
    </source>
</evidence>
<feature type="region of interest" description="Disordered" evidence="10">
    <location>
        <begin position="166"/>
        <end position="186"/>
    </location>
</feature>
<dbReference type="InterPro" id="IPR018247">
    <property type="entry name" value="EF_Hand_1_Ca_BS"/>
</dbReference>
<evidence type="ECO:0000259" key="11">
    <source>
        <dbReference type="PROSITE" id="PS50002"/>
    </source>
</evidence>
<dbReference type="PROSITE" id="PS50222">
    <property type="entry name" value="EF_HAND_2"/>
    <property type="match status" value="2"/>
</dbReference>